<proteinExistence type="inferred from homology"/>
<evidence type="ECO:0000313" key="4">
    <source>
        <dbReference type="EMBL" id="TYO99649.1"/>
    </source>
</evidence>
<evidence type="ECO:0000259" key="3">
    <source>
        <dbReference type="PROSITE" id="PS01031"/>
    </source>
</evidence>
<dbReference type="AlphaFoldDB" id="A0A5D3WMD2"/>
<evidence type="ECO:0000313" key="5">
    <source>
        <dbReference type="Proteomes" id="UP000324159"/>
    </source>
</evidence>
<organism evidence="4 5">
    <name type="scientific">Geothermobacter ehrlichii</name>
    <dbReference type="NCBI Taxonomy" id="213224"/>
    <lineage>
        <taxon>Bacteria</taxon>
        <taxon>Pseudomonadati</taxon>
        <taxon>Thermodesulfobacteriota</taxon>
        <taxon>Desulfuromonadia</taxon>
        <taxon>Desulfuromonadales</taxon>
        <taxon>Geothermobacteraceae</taxon>
        <taxon>Geothermobacter</taxon>
    </lineage>
</organism>
<dbReference type="OrthoDB" id="9811615at2"/>
<evidence type="ECO:0000256" key="1">
    <source>
        <dbReference type="PROSITE-ProRule" id="PRU00285"/>
    </source>
</evidence>
<dbReference type="InterPro" id="IPR031107">
    <property type="entry name" value="Small_HSP"/>
</dbReference>
<comment type="caution">
    <text evidence="4">The sequence shown here is derived from an EMBL/GenBank/DDBJ whole genome shotgun (WGS) entry which is preliminary data.</text>
</comment>
<dbReference type="EMBL" id="VNIB01000002">
    <property type="protein sequence ID" value="TYO99649.1"/>
    <property type="molecule type" value="Genomic_DNA"/>
</dbReference>
<feature type="domain" description="SHSP" evidence="3">
    <location>
        <begin position="56"/>
        <end position="166"/>
    </location>
</feature>
<sequence>MANWHELKEGAENMLHSVTEGWRQIIDRASGALTRYLPGLNREGKDDGEAREIARRSSGWGMLAAEVSETDKKVVVRLEAPGLEADEIDIQVIDNTLIVRGEKRLQREHTDGRYHIMECAYGHFERAIPLPARIAADRAEASYRKGVLRIELPKSDQPTGKVIRVR</sequence>
<gene>
    <name evidence="4" type="ORF">EDC39_102174</name>
</gene>
<dbReference type="SUPFAM" id="SSF49764">
    <property type="entry name" value="HSP20-like chaperones"/>
    <property type="match status" value="1"/>
</dbReference>
<keyword evidence="4" id="KW-0346">Stress response</keyword>
<dbReference type="CDD" id="cd06464">
    <property type="entry name" value="ACD_sHsps-like"/>
    <property type="match status" value="1"/>
</dbReference>
<reference evidence="4 5" key="1">
    <citation type="submission" date="2019-07" db="EMBL/GenBank/DDBJ databases">
        <title>Genomic Encyclopedia of Type Strains, Phase IV (KMG-IV): sequencing the most valuable type-strain genomes for metagenomic binning, comparative biology and taxonomic classification.</title>
        <authorList>
            <person name="Goeker M."/>
        </authorList>
    </citation>
    <scope>NUCLEOTIDE SEQUENCE [LARGE SCALE GENOMIC DNA]</scope>
    <source>
        <strain evidence="4 5">SS015</strain>
    </source>
</reference>
<dbReference type="Gene3D" id="2.60.40.790">
    <property type="match status" value="1"/>
</dbReference>
<dbReference type="RefSeq" id="WP_148894942.1">
    <property type="nucleotide sequence ID" value="NZ_VNIB01000002.1"/>
</dbReference>
<name>A0A5D3WMD2_9BACT</name>
<accession>A0A5D3WMD2</accession>
<protein>
    <submittedName>
        <fullName evidence="4">Heat shock protein Hsp20</fullName>
    </submittedName>
</protein>
<dbReference type="InterPro" id="IPR002068">
    <property type="entry name" value="A-crystallin/Hsp20_dom"/>
</dbReference>
<keyword evidence="5" id="KW-1185">Reference proteome</keyword>
<dbReference type="Proteomes" id="UP000324159">
    <property type="component" value="Unassembled WGS sequence"/>
</dbReference>
<dbReference type="PANTHER" id="PTHR11527">
    <property type="entry name" value="HEAT-SHOCK PROTEIN 20 FAMILY MEMBER"/>
    <property type="match status" value="1"/>
</dbReference>
<dbReference type="PROSITE" id="PS01031">
    <property type="entry name" value="SHSP"/>
    <property type="match status" value="1"/>
</dbReference>
<evidence type="ECO:0000256" key="2">
    <source>
        <dbReference type="RuleBase" id="RU003616"/>
    </source>
</evidence>
<dbReference type="Pfam" id="PF00011">
    <property type="entry name" value="HSP20"/>
    <property type="match status" value="1"/>
</dbReference>
<comment type="similarity">
    <text evidence="1 2">Belongs to the small heat shock protein (HSP20) family.</text>
</comment>
<dbReference type="InterPro" id="IPR008978">
    <property type="entry name" value="HSP20-like_chaperone"/>
</dbReference>